<dbReference type="PANTHER" id="PTHR43092">
    <property type="entry name" value="L-CYSTEINE DESULFHYDRASE"/>
    <property type="match status" value="1"/>
</dbReference>
<evidence type="ECO:0000259" key="2">
    <source>
        <dbReference type="Pfam" id="PF00266"/>
    </source>
</evidence>
<keyword evidence="1" id="KW-0663">Pyridoxal phosphate</keyword>
<evidence type="ECO:0000313" key="3">
    <source>
        <dbReference type="EMBL" id="MDJ1483698.1"/>
    </source>
</evidence>
<gene>
    <name evidence="3" type="ORF">QNI16_24580</name>
</gene>
<accession>A0AAE3QWA3</accession>
<dbReference type="RefSeq" id="WP_313983949.1">
    <property type="nucleotide sequence ID" value="NZ_JASJOS010000012.1"/>
</dbReference>
<dbReference type="Pfam" id="PF00266">
    <property type="entry name" value="Aminotran_5"/>
    <property type="match status" value="1"/>
</dbReference>
<name>A0AAE3QWA3_9BACT</name>
<comment type="caution">
    <text evidence="3">The sequence shown here is derived from an EMBL/GenBank/DDBJ whole genome shotgun (WGS) entry which is preliminary data.</text>
</comment>
<keyword evidence="3" id="KW-0808">Transferase</keyword>
<evidence type="ECO:0000256" key="1">
    <source>
        <dbReference type="ARBA" id="ARBA00022898"/>
    </source>
</evidence>
<dbReference type="Proteomes" id="UP001241110">
    <property type="component" value="Unassembled WGS sequence"/>
</dbReference>
<dbReference type="InterPro" id="IPR015424">
    <property type="entry name" value="PyrdxlP-dep_Trfase"/>
</dbReference>
<evidence type="ECO:0000313" key="4">
    <source>
        <dbReference type="Proteomes" id="UP001241110"/>
    </source>
</evidence>
<dbReference type="Gene3D" id="3.90.1150.10">
    <property type="entry name" value="Aspartate Aminotransferase, domain 1"/>
    <property type="match status" value="1"/>
</dbReference>
<dbReference type="InterPro" id="IPR015421">
    <property type="entry name" value="PyrdxlP-dep_Trfase_major"/>
</dbReference>
<reference evidence="3" key="1">
    <citation type="submission" date="2023-05" db="EMBL/GenBank/DDBJ databases">
        <authorList>
            <person name="Zhang X."/>
        </authorList>
    </citation>
    <scope>NUCLEOTIDE SEQUENCE</scope>
    <source>
        <strain evidence="3">YF14B1</strain>
    </source>
</reference>
<dbReference type="InterPro" id="IPR015422">
    <property type="entry name" value="PyrdxlP-dep_Trfase_small"/>
</dbReference>
<dbReference type="AlphaFoldDB" id="A0AAE3QWA3"/>
<protein>
    <submittedName>
        <fullName evidence="3">Aminotransferase class V-fold PLP-dependent enzyme</fullName>
    </submittedName>
</protein>
<dbReference type="Gene3D" id="3.40.640.10">
    <property type="entry name" value="Type I PLP-dependent aspartate aminotransferase-like (Major domain)"/>
    <property type="match status" value="1"/>
</dbReference>
<organism evidence="3 4">
    <name type="scientific">Xanthocytophaga flava</name>
    <dbReference type="NCBI Taxonomy" id="3048013"/>
    <lineage>
        <taxon>Bacteria</taxon>
        <taxon>Pseudomonadati</taxon>
        <taxon>Bacteroidota</taxon>
        <taxon>Cytophagia</taxon>
        <taxon>Cytophagales</taxon>
        <taxon>Rhodocytophagaceae</taxon>
        <taxon>Xanthocytophaga</taxon>
    </lineage>
</organism>
<dbReference type="PANTHER" id="PTHR43092:SF6">
    <property type="entry name" value="BLR1280 PROTEIN"/>
    <property type="match status" value="1"/>
</dbReference>
<sequence>MKSLSKRQFLKSVAGISGSLTLSNWENMFAQVAHISAPELAKKEEFWVQIRKGYTVTPDFIQLENGYYSLAATEVLEKYIEHIRQVNAVSSYYMRTRMTDDKLMARNELARLLGCTPEELIITRNTTESLDTVISGITWKAGDEVIMAEQDYGAMLDMFALQARRYGIVNKLVSIPNHPKSDEEIVSLYEKMITSKTRMLMVCQIVNITGQILPVRKIADMAHHHNVEVLVDGAHAFGHLDFKISDLGCDYYGSSLHKWLGTPLGAGILYVRKEKIPGIWQLFGDMGFKDDDIRKLNHTGTHPVATDLAIQDAIRFHEKIGIQRKEARLRYLQHYWTDQVRNHPAIILNTPSDPKRSCAIANVHVKGKKPDELAKLLMSKYKIFTVAIDRPGVAGIRVTPHVYTTTQELDIFVKALHQIAG</sequence>
<keyword evidence="3" id="KW-0032">Aminotransferase</keyword>
<dbReference type="EMBL" id="JASJOS010000012">
    <property type="protein sequence ID" value="MDJ1483698.1"/>
    <property type="molecule type" value="Genomic_DNA"/>
</dbReference>
<dbReference type="GO" id="GO:0008483">
    <property type="term" value="F:transaminase activity"/>
    <property type="evidence" value="ECO:0007669"/>
    <property type="project" value="UniProtKB-KW"/>
</dbReference>
<dbReference type="InterPro" id="IPR000192">
    <property type="entry name" value="Aminotrans_V_dom"/>
</dbReference>
<feature type="domain" description="Aminotransferase class V" evidence="2">
    <location>
        <begin position="74"/>
        <end position="384"/>
    </location>
</feature>
<dbReference type="SUPFAM" id="SSF53383">
    <property type="entry name" value="PLP-dependent transferases"/>
    <property type="match status" value="1"/>
</dbReference>
<proteinExistence type="predicted"/>